<dbReference type="InterPro" id="IPR024439">
    <property type="entry name" value="RNHCP"/>
</dbReference>
<dbReference type="AlphaFoldDB" id="A0A1F6E7S8"/>
<gene>
    <name evidence="2" type="ORF">A3F27_00300</name>
</gene>
<name>A0A1F6E7S8_9BACT</name>
<proteinExistence type="predicted"/>
<evidence type="ECO:0000313" key="3">
    <source>
        <dbReference type="Proteomes" id="UP000176689"/>
    </source>
</evidence>
<evidence type="ECO:0000313" key="2">
    <source>
        <dbReference type="EMBL" id="OGG69600.1"/>
    </source>
</evidence>
<feature type="domain" description="RNHCP" evidence="1">
    <location>
        <begin position="11"/>
        <end position="93"/>
    </location>
</feature>
<dbReference type="Proteomes" id="UP000176689">
    <property type="component" value="Unassembled WGS sequence"/>
</dbReference>
<reference evidence="2 3" key="1">
    <citation type="journal article" date="2016" name="Nat. Commun.">
        <title>Thousands of microbial genomes shed light on interconnected biogeochemical processes in an aquifer system.</title>
        <authorList>
            <person name="Anantharaman K."/>
            <person name="Brown C.T."/>
            <person name="Hug L.A."/>
            <person name="Sharon I."/>
            <person name="Castelle C.J."/>
            <person name="Probst A.J."/>
            <person name="Thomas B.C."/>
            <person name="Singh A."/>
            <person name="Wilkins M.J."/>
            <person name="Karaoz U."/>
            <person name="Brodie E.L."/>
            <person name="Williams K.H."/>
            <person name="Hubbard S.S."/>
            <person name="Banfield J.F."/>
        </authorList>
    </citation>
    <scope>NUCLEOTIDE SEQUENCE [LARGE SCALE GENOMIC DNA]</scope>
</reference>
<organism evidence="2 3">
    <name type="scientific">Candidatus Kaiserbacteria bacterium RIFCSPHIGHO2_12_FULL_53_13</name>
    <dbReference type="NCBI Taxonomy" id="1798502"/>
    <lineage>
        <taxon>Bacteria</taxon>
        <taxon>Candidatus Kaiseribacteriota</taxon>
    </lineage>
</organism>
<sequence length="101" mass="11154">MPDKKFQRRVEDFVCEHCGARVVGSGYTNHCPRCLWSKHVDVNPGDRAAGCGGLMEPAALEGSTPVYDIVHRCTRCGEQRRNKADKYDDMNVLLSIAGKAS</sequence>
<dbReference type="Pfam" id="PF12647">
    <property type="entry name" value="RNHCP"/>
    <property type="match status" value="1"/>
</dbReference>
<dbReference type="EMBL" id="MFLP01000030">
    <property type="protein sequence ID" value="OGG69600.1"/>
    <property type="molecule type" value="Genomic_DNA"/>
</dbReference>
<comment type="caution">
    <text evidence="2">The sequence shown here is derived from an EMBL/GenBank/DDBJ whole genome shotgun (WGS) entry which is preliminary data.</text>
</comment>
<accession>A0A1F6E7S8</accession>
<evidence type="ECO:0000259" key="1">
    <source>
        <dbReference type="Pfam" id="PF12647"/>
    </source>
</evidence>
<protein>
    <recommendedName>
        <fullName evidence="1">RNHCP domain-containing protein</fullName>
    </recommendedName>
</protein>